<dbReference type="SMART" id="SM00487">
    <property type="entry name" value="DEXDc"/>
    <property type="match status" value="1"/>
</dbReference>
<evidence type="ECO:0000313" key="6">
    <source>
        <dbReference type="Proteomes" id="UP001165122"/>
    </source>
</evidence>
<feature type="domain" description="Helicase C-terminal" evidence="4">
    <location>
        <begin position="1187"/>
        <end position="1342"/>
    </location>
</feature>
<dbReference type="InterPro" id="IPR049730">
    <property type="entry name" value="SNF2/RAD54-like_C"/>
</dbReference>
<dbReference type="OrthoDB" id="10252227at2759"/>
<dbReference type="GO" id="GO:0016887">
    <property type="term" value="F:ATP hydrolysis activity"/>
    <property type="evidence" value="ECO:0007669"/>
    <property type="project" value="InterPro"/>
</dbReference>
<dbReference type="InterPro" id="IPR014001">
    <property type="entry name" value="Helicase_ATP-bd"/>
</dbReference>
<dbReference type="Proteomes" id="UP001165122">
    <property type="component" value="Unassembled WGS sequence"/>
</dbReference>
<dbReference type="PROSITE" id="PS51192">
    <property type="entry name" value="HELICASE_ATP_BIND_1"/>
    <property type="match status" value="1"/>
</dbReference>
<dbReference type="CDD" id="cd18793">
    <property type="entry name" value="SF2_C_SNF"/>
    <property type="match status" value="1"/>
</dbReference>
<dbReference type="GO" id="GO:0005524">
    <property type="term" value="F:ATP binding"/>
    <property type="evidence" value="ECO:0007669"/>
    <property type="project" value="InterPro"/>
</dbReference>
<dbReference type="InterPro" id="IPR038718">
    <property type="entry name" value="SNF2-like_sf"/>
</dbReference>
<dbReference type="InterPro" id="IPR044972">
    <property type="entry name" value="Mot1"/>
</dbReference>
<keyword evidence="1" id="KW-0378">Hydrolase</keyword>
<feature type="region of interest" description="Disordered" evidence="2">
    <location>
        <begin position="1402"/>
        <end position="1448"/>
    </location>
</feature>
<keyword evidence="6" id="KW-1185">Reference proteome</keyword>
<dbReference type="Pfam" id="PF00176">
    <property type="entry name" value="SNF2-rel_dom"/>
    <property type="match status" value="1"/>
</dbReference>
<dbReference type="InterPro" id="IPR027417">
    <property type="entry name" value="P-loop_NTPase"/>
</dbReference>
<dbReference type="EMBL" id="BRXW01000882">
    <property type="protein sequence ID" value="GMH78373.1"/>
    <property type="molecule type" value="Genomic_DNA"/>
</dbReference>
<dbReference type="PROSITE" id="PS51194">
    <property type="entry name" value="HELICASE_CTER"/>
    <property type="match status" value="1"/>
</dbReference>
<feature type="compositionally biased region" description="Basic and acidic residues" evidence="2">
    <location>
        <begin position="1402"/>
        <end position="1425"/>
    </location>
</feature>
<dbReference type="InterPro" id="IPR000330">
    <property type="entry name" value="SNF2_N"/>
</dbReference>
<feature type="compositionally biased region" description="Acidic residues" evidence="2">
    <location>
        <begin position="1359"/>
        <end position="1376"/>
    </location>
</feature>
<dbReference type="Pfam" id="PF00271">
    <property type="entry name" value="Helicase_C"/>
    <property type="match status" value="1"/>
</dbReference>
<comment type="caution">
    <text evidence="5">The sequence shown here is derived from an EMBL/GenBank/DDBJ whole genome shotgun (WGS) entry which is preliminary data.</text>
</comment>
<dbReference type="InterPro" id="IPR016024">
    <property type="entry name" value="ARM-type_fold"/>
</dbReference>
<feature type="compositionally biased region" description="Basic and acidic residues" evidence="2">
    <location>
        <begin position="1438"/>
        <end position="1448"/>
    </location>
</feature>
<dbReference type="InterPro" id="IPR001650">
    <property type="entry name" value="Helicase_C-like"/>
</dbReference>
<evidence type="ECO:0000259" key="3">
    <source>
        <dbReference type="PROSITE" id="PS51192"/>
    </source>
</evidence>
<dbReference type="Gene3D" id="3.40.50.10810">
    <property type="entry name" value="Tandem AAA-ATPase domain"/>
    <property type="match status" value="1"/>
</dbReference>
<feature type="domain" description="Helicase ATP-binding" evidence="3">
    <location>
        <begin position="862"/>
        <end position="1021"/>
    </location>
</feature>
<dbReference type="SUPFAM" id="SSF48371">
    <property type="entry name" value="ARM repeat"/>
    <property type="match status" value="1"/>
</dbReference>
<protein>
    <submittedName>
        <fullName evidence="5">Uncharacterized protein</fullName>
    </submittedName>
</protein>
<dbReference type="SMART" id="SM00490">
    <property type="entry name" value="HELICc"/>
    <property type="match status" value="1"/>
</dbReference>
<dbReference type="PANTHER" id="PTHR36498:SF1">
    <property type="entry name" value="TATA-BINDING PROTEIN-ASSOCIATED FACTOR 172"/>
    <property type="match status" value="1"/>
</dbReference>
<organism evidence="5 6">
    <name type="scientific">Triparma laevis f. longispina</name>
    <dbReference type="NCBI Taxonomy" id="1714387"/>
    <lineage>
        <taxon>Eukaryota</taxon>
        <taxon>Sar</taxon>
        <taxon>Stramenopiles</taxon>
        <taxon>Ochrophyta</taxon>
        <taxon>Bolidophyceae</taxon>
        <taxon>Parmales</taxon>
        <taxon>Triparmaceae</taxon>
        <taxon>Triparma</taxon>
    </lineage>
</organism>
<dbReference type="InterPro" id="IPR011989">
    <property type="entry name" value="ARM-like"/>
</dbReference>
<dbReference type="PANTHER" id="PTHR36498">
    <property type="entry name" value="TATA-BINDING PROTEIN-ASSOCIATED FACTOR 172"/>
    <property type="match status" value="1"/>
</dbReference>
<dbReference type="GO" id="GO:0003677">
    <property type="term" value="F:DNA binding"/>
    <property type="evidence" value="ECO:0007669"/>
    <property type="project" value="InterPro"/>
</dbReference>
<reference evidence="6" key="1">
    <citation type="journal article" date="2023" name="Commun. Biol.">
        <title>Genome analysis of Parmales, the sister group of diatoms, reveals the evolutionary specialization of diatoms from phago-mixotrophs to photoautotrophs.</title>
        <authorList>
            <person name="Ban H."/>
            <person name="Sato S."/>
            <person name="Yoshikawa S."/>
            <person name="Yamada K."/>
            <person name="Nakamura Y."/>
            <person name="Ichinomiya M."/>
            <person name="Sato N."/>
            <person name="Blanc-Mathieu R."/>
            <person name="Endo H."/>
            <person name="Kuwata A."/>
            <person name="Ogata H."/>
        </authorList>
    </citation>
    <scope>NUCLEOTIDE SEQUENCE [LARGE SCALE GENOMIC DNA]</scope>
    <source>
        <strain evidence="6">NIES 3700</strain>
    </source>
</reference>
<feature type="region of interest" description="Disordered" evidence="2">
    <location>
        <begin position="1357"/>
        <end position="1377"/>
    </location>
</feature>
<dbReference type="Gene3D" id="1.25.10.10">
    <property type="entry name" value="Leucine-rich Repeat Variant"/>
    <property type="match status" value="1"/>
</dbReference>
<accession>A0A9W7EIR6</accession>
<name>A0A9W7EIR6_9STRA</name>
<dbReference type="Gene3D" id="3.40.50.300">
    <property type="entry name" value="P-loop containing nucleotide triphosphate hydrolases"/>
    <property type="match status" value="1"/>
</dbReference>
<evidence type="ECO:0000259" key="4">
    <source>
        <dbReference type="PROSITE" id="PS51194"/>
    </source>
</evidence>
<evidence type="ECO:0000256" key="2">
    <source>
        <dbReference type="SAM" id="MobiDB-lite"/>
    </source>
</evidence>
<evidence type="ECO:0000313" key="5">
    <source>
        <dbReference type="EMBL" id="GMH78373.1"/>
    </source>
</evidence>
<proteinExistence type="predicted"/>
<gene>
    <name evidence="5" type="ORF">TrLO_g10258</name>
</gene>
<sequence length="1448" mass="163500">MPTTTADSPPESPQSLPPLVLRLIALTLSPPTHFHLTTSLHHLTSTVLNNNQKLAILTYYLSSLPSLRPSTRLNLHSLLHSNKQKLFKGITLTSTQLPSKASLLSSLPPNTTLSSLPWSHPSWSDSNANVKTDRMQKRLRKIIGYYNGGEWVGGVPEEVVDVGEEKERGGKKMKKELKFNDIPQSVLDILTLSSTSATLHLTSLLITTLLTSNHTSRHVSLLILSLVSIDENLKRLIEFIVELEDSADYGTLANGRYYNVEMAGYHLDWKEWGGFKRYILLCNKENEEIWRERGTDDCDVYWIFRYVNKGWRVEDEEGFGRFLEWGIEIWDVGKVYGQEVILFLSSLSLSPHKSFIENLKPDKKRIILDDIVPLISVSPVVLNVVRLCLGDLTEGNLREVVGLLYEKMCGGGEEEVVWESWKEVVEVFKDRPNIQQQVYRNVFKTYLNLTSTNQTPKASNLLTTLSLNSPSSYLKKLICYLQCTSTSETGRFEGRDLINSLKACILYQNFRQFDSVIHGVVDSRLSGWSYFGCEWDLIFDEDVTVQNYVETFEKRRIERVNDVITMRVNMILTCQVVKRRGSVGGDVNRIVRPLNTFCRYEKGEEVLGGICCNGFVVVLNEMRTSSKKKGATKIVSSFIQIVEKRYGEGTCQEIILRELAGTVKFLDYYEIKKSFSKDVVNEQIVNLLKCVVPEVEQEGYFWLLNNTFWGRFLEDCFVNGIGIDIIPQFLLRFEDSNDSNDSNELIQKFIKSFPTSPPNKTLALKIINSILTTLNVTSTPYVETFLTYVLSVFNDRDPSIRSSAASAFGKLIRLAPLVTTLLNSSLISHLIHGIPLPPLSLPEGMFKGELREYQKEGVTWLTFLFSSGLGGILSDDMGLGKTIQCLCALGLRLGGDRKRKFLVVCPNTVVGHWVDEVGKFFGERFKVVEYMGRGRKLEVGGVDWNLVITSYEVMRSDIVKLSSVNFDVVALDEGHLLKNPQTNTAKSARCLNSNLRVVLSGTPVQNNVNELWSCFDFLMEGFLGTREEFSERFGKVIMESISGCVMSTEARSLLKGLHQQVLPFILRRDKKSVLKSLPEKTIVDVFCDPSSRQKKILKGYKRGDGSFKELTFLRLLAVHPCLVEDTREVEDWGGWKLKDSGKLKSLYDLLISGGIGEGTADGDVSAFWEGYQGEGEEQVFQGENDESVKMIVENKEKEKMKRNKVVIFAQHSRALNCLEQELFAPHLPTVQYLRLDGKVSDRYSIVKQFEEDAEKTVLLCTTKVGGLGLNLISANICIFLELDYNPMVDLQAMDRLHRIGQKRAVTVYRLVTRGTVEERILKMQGVKVVMSDEIVSQENSSMWSLGTDRILDLIGPTEELGEGGEGEGESDEEEDGLGFLGGLFGSEVGFIRDVEEVWAEEERWNREVEKEEKERAVDLERERKAGGGGGGFEAFMEEQTKDGKDEKL</sequence>
<dbReference type="SUPFAM" id="SSF52540">
    <property type="entry name" value="P-loop containing nucleoside triphosphate hydrolases"/>
    <property type="match status" value="2"/>
</dbReference>
<dbReference type="GO" id="GO:0017025">
    <property type="term" value="F:TBP-class protein binding"/>
    <property type="evidence" value="ECO:0007669"/>
    <property type="project" value="InterPro"/>
</dbReference>
<evidence type="ECO:0000256" key="1">
    <source>
        <dbReference type="ARBA" id="ARBA00022801"/>
    </source>
</evidence>